<dbReference type="GO" id="GO:0008270">
    <property type="term" value="F:zinc ion binding"/>
    <property type="evidence" value="ECO:0007669"/>
    <property type="project" value="InterPro"/>
</dbReference>
<keyword evidence="7" id="KW-0862">Zinc</keyword>
<dbReference type="GO" id="GO:0070006">
    <property type="term" value="F:metalloaminopeptidase activity"/>
    <property type="evidence" value="ECO:0007669"/>
    <property type="project" value="TreeGrafter"/>
</dbReference>
<organism evidence="11 12">
    <name type="scientific">Paramecium sonneborni</name>
    <dbReference type="NCBI Taxonomy" id="65129"/>
    <lineage>
        <taxon>Eukaryota</taxon>
        <taxon>Sar</taxon>
        <taxon>Alveolata</taxon>
        <taxon>Ciliophora</taxon>
        <taxon>Intramacronucleata</taxon>
        <taxon>Oligohymenophorea</taxon>
        <taxon>Peniculida</taxon>
        <taxon>Parameciidae</taxon>
        <taxon>Paramecium</taxon>
    </lineage>
</organism>
<evidence type="ECO:0000313" key="11">
    <source>
        <dbReference type="EMBL" id="CAD8108513.1"/>
    </source>
</evidence>
<evidence type="ECO:0000256" key="5">
    <source>
        <dbReference type="ARBA" id="ARBA00022723"/>
    </source>
</evidence>
<comment type="cofactor">
    <cofactor evidence="1">
        <name>Zn(2+)</name>
        <dbReference type="ChEBI" id="CHEBI:29105"/>
    </cofactor>
</comment>
<evidence type="ECO:0000256" key="1">
    <source>
        <dbReference type="ARBA" id="ARBA00001947"/>
    </source>
</evidence>
<dbReference type="Proteomes" id="UP000692954">
    <property type="component" value="Unassembled WGS sequence"/>
</dbReference>
<gene>
    <name evidence="11" type="ORF">PSON_ATCC_30995.1.T0910109</name>
</gene>
<keyword evidence="12" id="KW-1185">Reference proteome</keyword>
<keyword evidence="3" id="KW-0031">Aminopeptidase</keyword>
<evidence type="ECO:0000256" key="6">
    <source>
        <dbReference type="ARBA" id="ARBA00022801"/>
    </source>
</evidence>
<dbReference type="GO" id="GO:0016020">
    <property type="term" value="C:membrane"/>
    <property type="evidence" value="ECO:0007669"/>
    <property type="project" value="TreeGrafter"/>
</dbReference>
<evidence type="ECO:0000259" key="9">
    <source>
        <dbReference type="Pfam" id="PF01433"/>
    </source>
</evidence>
<evidence type="ECO:0000256" key="4">
    <source>
        <dbReference type="ARBA" id="ARBA00022670"/>
    </source>
</evidence>
<proteinExistence type="inferred from homology"/>
<dbReference type="GO" id="GO:0005615">
    <property type="term" value="C:extracellular space"/>
    <property type="evidence" value="ECO:0007669"/>
    <property type="project" value="TreeGrafter"/>
</dbReference>
<dbReference type="OrthoDB" id="10031169at2759"/>
<accession>A0A8S1Q172</accession>
<keyword evidence="6" id="KW-0378">Hydrolase</keyword>
<dbReference type="GO" id="GO:0005737">
    <property type="term" value="C:cytoplasm"/>
    <property type="evidence" value="ECO:0007669"/>
    <property type="project" value="TreeGrafter"/>
</dbReference>
<dbReference type="GO" id="GO:0006508">
    <property type="term" value="P:proteolysis"/>
    <property type="evidence" value="ECO:0007669"/>
    <property type="project" value="UniProtKB-KW"/>
</dbReference>
<evidence type="ECO:0000256" key="7">
    <source>
        <dbReference type="ARBA" id="ARBA00022833"/>
    </source>
</evidence>
<name>A0A8S1Q172_9CILI</name>
<evidence type="ECO:0000313" key="12">
    <source>
        <dbReference type="Proteomes" id="UP000692954"/>
    </source>
</evidence>
<reference evidence="11" key="1">
    <citation type="submission" date="2021-01" db="EMBL/GenBank/DDBJ databases">
        <authorList>
            <consortium name="Genoscope - CEA"/>
            <person name="William W."/>
        </authorList>
    </citation>
    <scope>NUCLEOTIDE SEQUENCE</scope>
</reference>
<evidence type="ECO:0000256" key="3">
    <source>
        <dbReference type="ARBA" id="ARBA00022438"/>
    </source>
</evidence>
<keyword evidence="5" id="KW-0479">Metal-binding</keyword>
<feature type="domain" description="Peptidase M1 membrane alanine aminopeptidase" evidence="9">
    <location>
        <begin position="247"/>
        <end position="450"/>
    </location>
</feature>
<dbReference type="InterPro" id="IPR050344">
    <property type="entry name" value="Peptidase_M1_aminopeptidases"/>
</dbReference>
<dbReference type="Pfam" id="PF17900">
    <property type="entry name" value="Peptidase_M1_N"/>
    <property type="match status" value="1"/>
</dbReference>
<comment type="caution">
    <text evidence="11">The sequence shown here is derived from an EMBL/GenBank/DDBJ whole genome shotgun (WGS) entry which is preliminary data.</text>
</comment>
<sequence length="841" mass="98970">MQQEQVGIKNNEKQYTYALLSKEQAEQRSKNVDNCQYNLDLVVEDDLIRGMIIIQFTCYSDQIKIDFCGQSITTLKVNNDDCSQEYIAKNWKKHQLSINTIKGENCIMINFNVKFSENEFGLIKYTLNSAIYIISLFCPNYCHSCFPCFDQPDIKAQIKLQLTCPKEWLAISNMNPILIEPCSETQNQWTFAITPKISLYLFSLNMGQWKQISKSLSSGIQMNLYSESEKFSACVSQSRLIQECIEEGFKYYESLFDIPFPFQKYDLIFCTFYFSGMEHPGAVLISKNSIYNKLDSSQLTKLFLLLLHELSHMWFGNLVTMKWWNDLWLNEAFAVYISYEALASVSKSQLFDQLQFDDTKIHYLLYKQNGVNLDINTNSHPIEMKIEDANQGLQAFDSITYNKGSAVLSALVKLIGFNNFIEIVQQYLNKYKWTNATTNDLFDLIQQNSRTVDIERWKREFIQENGINVIEIIQQDQQSILKQSCVSGNAIRQHLINVLLIKEDQKMEQKSILMTKDYHYLCELNDYLAAILNYNDDAYCISTFDDKSLSYLLQNFIKLELSNQIRVSIINNLFQMTYVLGTYKVKYFMEFVLQAMNPNIDSEVLNFMIEKLEILFLNLNVEQQISFGPIIFDKLFILLAQNNQFKETIFKEIGNFAFSKKHIHNIYLILTDTSTHKRNLQLLGRFLDCLFYKKHLLDQDYLLQYEQFWDTLKPYNPNFVIRQNAAQFDWIQIQEYFICLLENKAEYNSMEYILRGINNQYSLTYDQYLEVYLSNIKQLCSSLDQHKILLILNQGFPNQGDYQVLLKILNDLEQEFPNLKFTINKLKQRTIQKQKIQQWFD</sequence>
<dbReference type="PANTHER" id="PTHR11533">
    <property type="entry name" value="PROTEASE M1 ZINC METALLOPROTEASE"/>
    <property type="match status" value="1"/>
</dbReference>
<evidence type="ECO:0000259" key="10">
    <source>
        <dbReference type="Pfam" id="PF17900"/>
    </source>
</evidence>
<evidence type="ECO:0000256" key="2">
    <source>
        <dbReference type="ARBA" id="ARBA00010136"/>
    </source>
</evidence>
<dbReference type="PANTHER" id="PTHR11533:SF299">
    <property type="entry name" value="AMINOPEPTIDASE"/>
    <property type="match status" value="1"/>
</dbReference>
<dbReference type="AlphaFoldDB" id="A0A8S1Q172"/>
<feature type="domain" description="Aminopeptidase N-like N-terminal" evidence="10">
    <location>
        <begin position="37"/>
        <end position="201"/>
    </location>
</feature>
<dbReference type="Pfam" id="PF01433">
    <property type="entry name" value="Peptidase_M1"/>
    <property type="match status" value="1"/>
</dbReference>
<dbReference type="FunFam" id="1.10.390.10:FF:000006">
    <property type="entry name" value="Puromycin-sensitive aminopeptidase"/>
    <property type="match status" value="1"/>
</dbReference>
<keyword evidence="4" id="KW-0645">Protease</keyword>
<keyword evidence="8" id="KW-0482">Metalloprotease</keyword>
<evidence type="ECO:0008006" key="13">
    <source>
        <dbReference type="Google" id="ProtNLM"/>
    </source>
</evidence>
<dbReference type="GO" id="GO:0042277">
    <property type="term" value="F:peptide binding"/>
    <property type="evidence" value="ECO:0007669"/>
    <property type="project" value="TreeGrafter"/>
</dbReference>
<comment type="similarity">
    <text evidence="2">Belongs to the peptidase M1 family.</text>
</comment>
<evidence type="ECO:0000256" key="8">
    <source>
        <dbReference type="ARBA" id="ARBA00023049"/>
    </source>
</evidence>
<dbReference type="GO" id="GO:0043171">
    <property type="term" value="P:peptide catabolic process"/>
    <property type="evidence" value="ECO:0007669"/>
    <property type="project" value="TreeGrafter"/>
</dbReference>
<dbReference type="EMBL" id="CAJJDN010000091">
    <property type="protein sequence ID" value="CAD8108513.1"/>
    <property type="molecule type" value="Genomic_DNA"/>
</dbReference>
<dbReference type="InterPro" id="IPR014782">
    <property type="entry name" value="Peptidase_M1_dom"/>
</dbReference>
<protein>
    <recommendedName>
        <fullName evidence="13">Aminopeptidase</fullName>
    </recommendedName>
</protein>
<dbReference type="InterPro" id="IPR045357">
    <property type="entry name" value="Aminopeptidase_N-like_N"/>
</dbReference>